<name>A0A6M3LHD6_9ZZZZ</name>
<evidence type="ECO:0000313" key="1">
    <source>
        <dbReference type="EMBL" id="QJA93749.1"/>
    </source>
</evidence>
<sequence>MDISEVEKVIGTLNQEMWETNELEYIYLDMSANGYCMVVEFLGHQIWTSEWDEREYNEKEDKYEPLEGYLRREINKEIEKLKRIKL</sequence>
<proteinExistence type="predicted"/>
<protein>
    <submittedName>
        <fullName evidence="1">Putative site-specific tyrosine recombinase</fullName>
    </submittedName>
</protein>
<organism evidence="1">
    <name type="scientific">viral metagenome</name>
    <dbReference type="NCBI Taxonomy" id="1070528"/>
    <lineage>
        <taxon>unclassified sequences</taxon>
        <taxon>metagenomes</taxon>
        <taxon>organismal metagenomes</taxon>
    </lineage>
</organism>
<dbReference type="AlphaFoldDB" id="A0A6M3LHD6"/>
<reference evidence="1" key="1">
    <citation type="submission" date="2020-03" db="EMBL/GenBank/DDBJ databases">
        <title>The deep terrestrial virosphere.</title>
        <authorList>
            <person name="Holmfeldt K."/>
            <person name="Nilsson E."/>
            <person name="Simone D."/>
            <person name="Lopez-Fernandez M."/>
            <person name="Wu X."/>
            <person name="de Brujin I."/>
            <person name="Lundin D."/>
            <person name="Andersson A."/>
            <person name="Bertilsson S."/>
            <person name="Dopson M."/>
        </authorList>
    </citation>
    <scope>NUCLEOTIDE SEQUENCE</scope>
    <source>
        <strain evidence="1">MM415B04122</strain>
    </source>
</reference>
<gene>
    <name evidence="1" type="ORF">MM415B04122_0007</name>
</gene>
<accession>A0A6M3LHD6</accession>
<dbReference type="EMBL" id="MT143174">
    <property type="protein sequence ID" value="QJA93749.1"/>
    <property type="molecule type" value="Genomic_DNA"/>
</dbReference>